<dbReference type="InterPro" id="IPR012349">
    <property type="entry name" value="Split_barrel_FMN-bd"/>
</dbReference>
<sequence>MTIIGRVNHLASTHLAGRARAFSRFHQRRKAQGKGKLLDRFFGAPTFLLTVRGRKSGELRSVPLMLTRRGDDIVVCGSNGGSAKPPPWYLNLRDAGKAAVNVDGAQWEVTARNAEGAERDECWKLLNQTYPHFATYQKLTERVLPVVVLERVPVQH</sequence>
<dbReference type="PANTHER" id="PTHR39428:SF3">
    <property type="entry name" value="DEAZAFLAVIN-DEPENDENT NITROREDUCTASE"/>
    <property type="match status" value="1"/>
</dbReference>
<dbReference type="Gene3D" id="2.30.110.10">
    <property type="entry name" value="Electron Transport, Fmn-binding Protein, Chain A"/>
    <property type="match status" value="1"/>
</dbReference>
<dbReference type="GO" id="GO:0070967">
    <property type="term" value="F:coenzyme F420 binding"/>
    <property type="evidence" value="ECO:0007669"/>
    <property type="project" value="TreeGrafter"/>
</dbReference>
<name>A0A848KMK5_9NOCA</name>
<evidence type="ECO:0000313" key="4">
    <source>
        <dbReference type="Proteomes" id="UP000535543"/>
    </source>
</evidence>
<dbReference type="RefSeq" id="WP_169589442.1">
    <property type="nucleotide sequence ID" value="NZ_VCQU01000006.1"/>
</dbReference>
<protein>
    <submittedName>
        <fullName evidence="3">Nitroreductase family deazaflavin-dependent oxidoreductase</fullName>
    </submittedName>
</protein>
<dbReference type="GO" id="GO:0005886">
    <property type="term" value="C:plasma membrane"/>
    <property type="evidence" value="ECO:0007669"/>
    <property type="project" value="TreeGrafter"/>
</dbReference>
<gene>
    <name evidence="3" type="ORF">FGL95_18215</name>
</gene>
<dbReference type="AlphaFoldDB" id="A0A848KMK5"/>
<evidence type="ECO:0000313" key="3">
    <source>
        <dbReference type="EMBL" id="NMN96977.1"/>
    </source>
</evidence>
<dbReference type="EMBL" id="VCQU01000006">
    <property type="protein sequence ID" value="NMN96977.1"/>
    <property type="molecule type" value="Genomic_DNA"/>
</dbReference>
<dbReference type="PANTHER" id="PTHR39428">
    <property type="entry name" value="F420H(2)-DEPENDENT QUINONE REDUCTASE RV1261C"/>
    <property type="match status" value="1"/>
</dbReference>
<dbReference type="SUPFAM" id="SSF50475">
    <property type="entry name" value="FMN-binding split barrel"/>
    <property type="match status" value="1"/>
</dbReference>
<comment type="similarity">
    <text evidence="1">Belongs to the F420H(2)-dependent quinone reductase family.</text>
</comment>
<dbReference type="NCBIfam" id="TIGR00026">
    <property type="entry name" value="hi_GC_TIGR00026"/>
    <property type="match status" value="1"/>
</dbReference>
<dbReference type="Pfam" id="PF04075">
    <property type="entry name" value="F420H2_quin_red"/>
    <property type="match status" value="1"/>
</dbReference>
<reference evidence="3 4" key="1">
    <citation type="submission" date="2019-05" db="EMBL/GenBank/DDBJ databases">
        <authorList>
            <person name="Lee S.D."/>
        </authorList>
    </citation>
    <scope>NUCLEOTIDE SEQUENCE [LARGE SCALE GENOMIC DNA]</scope>
    <source>
        <strain evidence="3 4">YC2-7</strain>
    </source>
</reference>
<comment type="catalytic activity">
    <reaction evidence="2">
        <text>oxidized coenzyme F420-(gamma-L-Glu)(n) + a quinol + H(+) = reduced coenzyme F420-(gamma-L-Glu)(n) + a quinone</text>
        <dbReference type="Rhea" id="RHEA:39663"/>
        <dbReference type="Rhea" id="RHEA-COMP:12939"/>
        <dbReference type="Rhea" id="RHEA-COMP:14378"/>
        <dbReference type="ChEBI" id="CHEBI:15378"/>
        <dbReference type="ChEBI" id="CHEBI:24646"/>
        <dbReference type="ChEBI" id="CHEBI:132124"/>
        <dbReference type="ChEBI" id="CHEBI:133980"/>
        <dbReference type="ChEBI" id="CHEBI:139511"/>
    </reaction>
</comment>
<comment type="caution">
    <text evidence="3">The sequence shown here is derived from an EMBL/GenBank/DDBJ whole genome shotgun (WGS) entry which is preliminary data.</text>
</comment>
<evidence type="ECO:0000256" key="2">
    <source>
        <dbReference type="ARBA" id="ARBA00049106"/>
    </source>
</evidence>
<dbReference type="InterPro" id="IPR004378">
    <property type="entry name" value="F420H2_quin_Rdtase"/>
</dbReference>
<evidence type="ECO:0000256" key="1">
    <source>
        <dbReference type="ARBA" id="ARBA00008710"/>
    </source>
</evidence>
<reference evidence="3 4" key="2">
    <citation type="submission" date="2020-06" db="EMBL/GenBank/DDBJ databases">
        <title>Antribacter stalactiti gen. nov., sp. nov., a new member of the family Nacardiaceae isolated from a cave.</title>
        <authorList>
            <person name="Kim I.S."/>
        </authorList>
    </citation>
    <scope>NUCLEOTIDE SEQUENCE [LARGE SCALE GENOMIC DNA]</scope>
    <source>
        <strain evidence="3 4">YC2-7</strain>
    </source>
</reference>
<keyword evidence="4" id="KW-1185">Reference proteome</keyword>
<dbReference type="GO" id="GO:0016491">
    <property type="term" value="F:oxidoreductase activity"/>
    <property type="evidence" value="ECO:0007669"/>
    <property type="project" value="InterPro"/>
</dbReference>
<accession>A0A848KMK5</accession>
<proteinExistence type="inferred from homology"/>
<dbReference type="Proteomes" id="UP000535543">
    <property type="component" value="Unassembled WGS sequence"/>
</dbReference>
<organism evidence="3 4">
    <name type="scientific">Antrihabitans stalactiti</name>
    <dbReference type="NCBI Taxonomy" id="2584121"/>
    <lineage>
        <taxon>Bacteria</taxon>
        <taxon>Bacillati</taxon>
        <taxon>Actinomycetota</taxon>
        <taxon>Actinomycetes</taxon>
        <taxon>Mycobacteriales</taxon>
        <taxon>Nocardiaceae</taxon>
        <taxon>Antrihabitans</taxon>
    </lineage>
</organism>